<dbReference type="InterPro" id="IPR012676">
    <property type="entry name" value="TGS-like"/>
</dbReference>
<keyword evidence="4" id="KW-0067">ATP-binding</keyword>
<keyword evidence="2" id="KW-0479">Metal-binding</keyword>
<evidence type="ECO:0000256" key="2">
    <source>
        <dbReference type="ARBA" id="ARBA00022723"/>
    </source>
</evidence>
<dbReference type="SUPFAM" id="SSF52540">
    <property type="entry name" value="P-loop containing nucleoside triphosphate hydrolases"/>
    <property type="match status" value="1"/>
</dbReference>
<keyword evidence="3" id="KW-0547">Nucleotide-binding</keyword>
<evidence type="ECO:0000256" key="1">
    <source>
        <dbReference type="ARBA" id="ARBA00001946"/>
    </source>
</evidence>
<dbReference type="InterPro" id="IPR027417">
    <property type="entry name" value="P-loop_NTPase"/>
</dbReference>
<evidence type="ECO:0000313" key="7">
    <source>
        <dbReference type="EMBL" id="VBB69794.1"/>
    </source>
</evidence>
<dbReference type="PANTHER" id="PTHR23305">
    <property type="entry name" value="OBG GTPASE FAMILY"/>
    <property type="match status" value="1"/>
</dbReference>
<dbReference type="PRINTS" id="PR00326">
    <property type="entry name" value="GTP1OBG"/>
</dbReference>
<dbReference type="PROSITE" id="PS51880">
    <property type="entry name" value="TGS"/>
    <property type="match status" value="1"/>
</dbReference>
<dbReference type="InterPro" id="IPR041706">
    <property type="entry name" value="YchF_N"/>
</dbReference>
<reference evidence="7" key="1">
    <citation type="submission" date="2018-10" db="EMBL/GenBank/DDBJ databases">
        <authorList>
            <person name="Gruber-Vodicka H."/>
            <person name="Jaeckle O."/>
        </authorList>
    </citation>
    <scope>NUCLEOTIDE SEQUENCE</scope>
</reference>
<dbReference type="Gene3D" id="1.10.150.300">
    <property type="entry name" value="TGS-like domain"/>
    <property type="match status" value="1"/>
</dbReference>
<dbReference type="PANTHER" id="PTHR23305:SF18">
    <property type="entry name" value="OBG-TYPE G DOMAIN-CONTAINING PROTEIN"/>
    <property type="match status" value="1"/>
</dbReference>
<dbReference type="InterPro" id="IPR031167">
    <property type="entry name" value="G_OBG"/>
</dbReference>
<name>A0A484H7Q9_9ZZZZ</name>
<dbReference type="Gene3D" id="3.10.20.30">
    <property type="match status" value="1"/>
</dbReference>
<evidence type="ECO:0000256" key="3">
    <source>
        <dbReference type="ARBA" id="ARBA00022741"/>
    </source>
</evidence>
<dbReference type="GO" id="GO:0016887">
    <property type="term" value="F:ATP hydrolysis activity"/>
    <property type="evidence" value="ECO:0007669"/>
    <property type="project" value="InterPro"/>
</dbReference>
<dbReference type="GO" id="GO:0046872">
    <property type="term" value="F:metal ion binding"/>
    <property type="evidence" value="ECO:0007669"/>
    <property type="project" value="UniProtKB-KW"/>
</dbReference>
<dbReference type="InterPro" id="IPR012675">
    <property type="entry name" value="Beta-grasp_dom_sf"/>
</dbReference>
<sequence>MGFNCGIVGLPNVGKSTLFNALTSTMAAQTANYPFCTVEPNIGFVAVPDERLPTLACIGRSARVVATQIAFVDIAGLIRGASRGEGLGNQFLAHIRSCDAVAHVLRCFEDEQVAHIEGSVDPLRDAEMVEAELMLADLESLERRASPIAKKVRAGDKEAKAQIVVIEALLEVLRAGRPARSIRFDNPEQVKIQQRLFLLTAKPMLYICNVEESAAVTGNSYSKQISSLAKKSNIMALCLSAAAEAEIAQLSEASERQVFLATLNLVETGLSKLMKAGYHMLDLITFFTVGPQETRAWTVRRGTRALEAAGMIHSDFKKGFIRAATIAYADFLACNGEQGAREAGKVRLEGRDYTVVDGDVIHFLFNL</sequence>
<dbReference type="Gene3D" id="3.40.50.300">
    <property type="entry name" value="P-loop containing nucleotide triphosphate hydrolases"/>
    <property type="match status" value="1"/>
</dbReference>
<comment type="cofactor">
    <cofactor evidence="1">
        <name>Mg(2+)</name>
        <dbReference type="ChEBI" id="CHEBI:18420"/>
    </cofactor>
</comment>
<feature type="domain" description="OBG-type G" evidence="5">
    <location>
        <begin position="3"/>
        <end position="259"/>
    </location>
</feature>
<dbReference type="GO" id="GO:0005737">
    <property type="term" value="C:cytoplasm"/>
    <property type="evidence" value="ECO:0007669"/>
    <property type="project" value="TreeGrafter"/>
</dbReference>
<dbReference type="InterPro" id="IPR004396">
    <property type="entry name" value="ATPase_YchF/OLA1"/>
</dbReference>
<dbReference type="PROSITE" id="PS51710">
    <property type="entry name" value="G_OBG"/>
    <property type="match status" value="1"/>
</dbReference>
<dbReference type="SUPFAM" id="SSF81271">
    <property type="entry name" value="TGS-like"/>
    <property type="match status" value="1"/>
</dbReference>
<dbReference type="InterPro" id="IPR004095">
    <property type="entry name" value="TGS"/>
</dbReference>
<organism evidence="7">
    <name type="scientific">invertebrate metagenome</name>
    <dbReference type="NCBI Taxonomy" id="1711999"/>
    <lineage>
        <taxon>unclassified sequences</taxon>
        <taxon>metagenomes</taxon>
        <taxon>organismal metagenomes</taxon>
    </lineage>
</organism>
<proteinExistence type="inferred from homology"/>
<dbReference type="PIRSF" id="PIRSF006641">
    <property type="entry name" value="CHP00092"/>
    <property type="match status" value="1"/>
</dbReference>
<dbReference type="Pfam" id="PF06071">
    <property type="entry name" value="YchF-GTPase_C"/>
    <property type="match status" value="1"/>
</dbReference>
<dbReference type="FunFam" id="1.10.150.300:FF:000001">
    <property type="entry name" value="Ribosome-binding ATPase YchF"/>
    <property type="match status" value="1"/>
</dbReference>
<dbReference type="CDD" id="cd01900">
    <property type="entry name" value="YchF"/>
    <property type="match status" value="1"/>
</dbReference>
<gene>
    <name evidence="7" type="ORF">RIEGSTA812A_PEG_1267</name>
</gene>
<dbReference type="EMBL" id="LR026963">
    <property type="protein sequence ID" value="VBB69794.1"/>
    <property type="molecule type" value="Genomic_DNA"/>
</dbReference>
<dbReference type="Pfam" id="PF01926">
    <property type="entry name" value="MMR_HSR1"/>
    <property type="match status" value="1"/>
</dbReference>
<dbReference type="InterPro" id="IPR013029">
    <property type="entry name" value="YchF_C"/>
</dbReference>
<dbReference type="AlphaFoldDB" id="A0A484H7Q9"/>
<evidence type="ECO:0000259" key="5">
    <source>
        <dbReference type="PROSITE" id="PS51710"/>
    </source>
</evidence>
<accession>A0A484H7Q9</accession>
<evidence type="ECO:0000259" key="6">
    <source>
        <dbReference type="PROSITE" id="PS51880"/>
    </source>
</evidence>
<dbReference type="FunFam" id="3.10.20.30:FF:000001">
    <property type="entry name" value="Ribosome-binding ATPase YchF"/>
    <property type="match status" value="1"/>
</dbReference>
<dbReference type="GO" id="GO:0005525">
    <property type="term" value="F:GTP binding"/>
    <property type="evidence" value="ECO:0007669"/>
    <property type="project" value="InterPro"/>
</dbReference>
<feature type="domain" description="TGS" evidence="6">
    <location>
        <begin position="282"/>
        <end position="365"/>
    </location>
</feature>
<evidence type="ECO:0000256" key="4">
    <source>
        <dbReference type="ARBA" id="ARBA00022840"/>
    </source>
</evidence>
<protein>
    <submittedName>
        <fullName evidence="7">GTP-binding and nucleic acid-binding protein YchF</fullName>
    </submittedName>
</protein>
<dbReference type="GO" id="GO:0005524">
    <property type="term" value="F:ATP binding"/>
    <property type="evidence" value="ECO:0007669"/>
    <property type="project" value="UniProtKB-KW"/>
</dbReference>
<dbReference type="NCBIfam" id="TIGR00092">
    <property type="entry name" value="redox-regulated ATPase YchF"/>
    <property type="match status" value="1"/>
</dbReference>
<dbReference type="InterPro" id="IPR006073">
    <property type="entry name" value="GTP-bd"/>
</dbReference>
<dbReference type="InterPro" id="IPR023192">
    <property type="entry name" value="TGS-like_dom_sf"/>
</dbReference>
<dbReference type="HAMAP" id="MF_00944">
    <property type="entry name" value="YchF_OLA1_ATPase"/>
    <property type="match status" value="1"/>
</dbReference>
<dbReference type="CDD" id="cd04867">
    <property type="entry name" value="TGS_YchF_OLA1"/>
    <property type="match status" value="1"/>
</dbReference>